<dbReference type="Pfam" id="PF08895">
    <property type="entry name" value="DUF1840"/>
    <property type="match status" value="1"/>
</dbReference>
<dbReference type="EMBL" id="JYMX02000001">
    <property type="protein sequence ID" value="MCW3709754.1"/>
    <property type="molecule type" value="Genomic_DNA"/>
</dbReference>
<gene>
    <name evidence="1" type="ORF">UE95_000515</name>
</gene>
<dbReference type="InterPro" id="IPR014991">
    <property type="entry name" value="DUF1840"/>
</dbReference>
<reference evidence="1 2" key="2">
    <citation type="journal article" date="2017" name="Front. Microbiol.">
        <title>Genomics Reveals a Unique Clone of Burkholderia cenocepacia Harboring an Actively Excising Novel Genomic Island.</title>
        <authorList>
            <person name="Patil P.P."/>
            <person name="Mali S."/>
            <person name="Midha S."/>
            <person name="Gautam V."/>
            <person name="Dash L."/>
            <person name="Kumar S."/>
            <person name="Shastri J."/>
            <person name="Singhal L."/>
            <person name="Patil P.B."/>
        </authorList>
    </citation>
    <scope>NUCLEOTIDE SEQUENCE [LARGE SCALE GENOMIC DNA]</scope>
    <source>
        <strain evidence="1 2">BC-19</strain>
    </source>
</reference>
<reference evidence="1 2" key="1">
    <citation type="journal article" date="2017" name="Front. Microbiol.">
        <title>Genomics reveals a unique clone of Burkholderia cenocepacia harbouring an actively excising novel genomic island.</title>
        <authorList>
            <person name="Patil P."/>
            <person name="Mali S."/>
            <person name="Midha S."/>
            <person name="Gautam V."/>
            <person name="Dash L."/>
            <person name="Kumar S."/>
            <person name="Shastri J."/>
            <person name="Singhal L."/>
            <person name="Patil P.B."/>
        </authorList>
    </citation>
    <scope>NUCLEOTIDE SEQUENCE [LARGE SCALE GENOMIC DNA]</scope>
    <source>
        <strain evidence="1 2">BC-19</strain>
    </source>
</reference>
<dbReference type="AlphaFoldDB" id="A0ABD4U6H1"/>
<dbReference type="RefSeq" id="WP_080322586.1">
    <property type="nucleotide sequence ID" value="NZ_JYMX02000001.1"/>
</dbReference>
<dbReference type="Proteomes" id="UP000191686">
    <property type="component" value="Unassembled WGS sequence"/>
</dbReference>
<comment type="caution">
    <text evidence="1">The sequence shown here is derived from an EMBL/GenBank/DDBJ whole genome shotgun (WGS) entry which is preliminary data.</text>
</comment>
<proteinExistence type="predicted"/>
<accession>A0ABD4U6H1</accession>
<evidence type="ECO:0000313" key="1">
    <source>
        <dbReference type="EMBL" id="MCW3709754.1"/>
    </source>
</evidence>
<sequence length="106" mass="11955">MLIKFHTSAAPDIVMLRDLAQYLLALVGKELQARGVILSSELPSAIERLERAIEEDMVRENSHEHSTFALHANSFPHSGGLAQRAWPFLDLLREAHKQDKDVIWGV</sequence>
<evidence type="ECO:0000313" key="2">
    <source>
        <dbReference type="Proteomes" id="UP000191686"/>
    </source>
</evidence>
<organism evidence="1 2">
    <name type="scientific">Burkholderia cenocepacia</name>
    <dbReference type="NCBI Taxonomy" id="95486"/>
    <lineage>
        <taxon>Bacteria</taxon>
        <taxon>Pseudomonadati</taxon>
        <taxon>Pseudomonadota</taxon>
        <taxon>Betaproteobacteria</taxon>
        <taxon>Burkholderiales</taxon>
        <taxon>Burkholderiaceae</taxon>
        <taxon>Burkholderia</taxon>
        <taxon>Burkholderia cepacia complex</taxon>
    </lineage>
</organism>
<protein>
    <submittedName>
        <fullName evidence="1">DUF1840 domain-containing protein</fullName>
    </submittedName>
</protein>
<name>A0ABD4U6H1_9BURK</name>